<dbReference type="EMBL" id="BKAD01000002">
    <property type="protein sequence ID" value="GEP29111.1"/>
    <property type="molecule type" value="Genomic_DNA"/>
</dbReference>
<name>A0A512L4J3_9PROT</name>
<dbReference type="AlphaFoldDB" id="A0A512L4J3"/>
<dbReference type="Pfam" id="PF13480">
    <property type="entry name" value="Acetyltransf_6"/>
    <property type="match status" value="1"/>
</dbReference>
<dbReference type="Proteomes" id="UP000321337">
    <property type="component" value="Unassembled WGS sequence"/>
</dbReference>
<evidence type="ECO:0000259" key="1">
    <source>
        <dbReference type="Pfam" id="PF13480"/>
    </source>
</evidence>
<dbReference type="OrthoDB" id="9773932at2"/>
<dbReference type="NCBIfam" id="TIGR03019">
    <property type="entry name" value="pepcterm_femAB"/>
    <property type="match status" value="1"/>
</dbReference>
<dbReference type="SUPFAM" id="SSF55729">
    <property type="entry name" value="Acyl-CoA N-acyltransferases (Nat)"/>
    <property type="match status" value="2"/>
</dbReference>
<dbReference type="InterPro" id="IPR017469">
    <property type="entry name" value="PEP-CTERM_FemAB-rel"/>
</dbReference>
<dbReference type="InterPro" id="IPR050644">
    <property type="entry name" value="PG_Glycine_Bridge_Synth"/>
</dbReference>
<dbReference type="InterPro" id="IPR016181">
    <property type="entry name" value="Acyl_CoA_acyltransferase"/>
</dbReference>
<dbReference type="Gene3D" id="3.40.630.30">
    <property type="match status" value="1"/>
</dbReference>
<evidence type="ECO:0000313" key="2">
    <source>
        <dbReference type="EMBL" id="GEP29111.1"/>
    </source>
</evidence>
<dbReference type="RefSeq" id="WP_147069968.1">
    <property type="nucleotide sequence ID" value="NZ_AP021884.1"/>
</dbReference>
<organism evidence="2 3">
    <name type="scientific">Sulfuriferula plumbiphila</name>
    <dbReference type="NCBI Taxonomy" id="171865"/>
    <lineage>
        <taxon>Bacteria</taxon>
        <taxon>Pseudomonadati</taxon>
        <taxon>Pseudomonadota</taxon>
        <taxon>Betaproteobacteria</taxon>
        <taxon>Nitrosomonadales</taxon>
        <taxon>Sulfuricellaceae</taxon>
        <taxon>Sulfuriferula</taxon>
    </lineage>
</organism>
<accession>A0A512L4J3</accession>
<reference evidence="2 3" key="1">
    <citation type="submission" date="2019-07" db="EMBL/GenBank/DDBJ databases">
        <title>Whole genome shotgun sequence of Thiobacillus plumbophilus NBRC 107929.</title>
        <authorList>
            <person name="Hosoyama A."/>
            <person name="Uohara A."/>
            <person name="Ohji S."/>
            <person name="Ichikawa N."/>
        </authorList>
    </citation>
    <scope>NUCLEOTIDE SEQUENCE [LARGE SCALE GENOMIC DNA]</scope>
    <source>
        <strain evidence="2 3">NBRC 107929</strain>
    </source>
</reference>
<dbReference type="InterPro" id="IPR038740">
    <property type="entry name" value="BioF2-like_GNAT_dom"/>
</dbReference>
<sequence>MNASVKLPPESAGVTVRPMLATDAARWDAFVQSCPEATFFHRAGWREVIERAFGHRTHFLLAEVDGEIHGVLPLAEINSRLFGHSLSALPFCVYGGPAALNEAARRALDQAALKLAGALRVEHLEYRNRQPFHTDWPGKDLYVTFRKAIDPEVERNMIAIPRKQRAMVRKGIKAGLVSAIDAHTQRFFHAYSSSVHRLGTPVFSRKYFRLLKQVFGEACEILTITLDGRVISSVMNFYFRDEVLPYYGGGTAEARHLAGNDFMYWEVMRRACEKGCRVFDYGRSKLGTGSYDFKKNWGFEAQPLYYEYHLVRGRSVPDHNPLNPRYRLFIKAWQRLPLALANVIGPHIVKNLG</sequence>
<keyword evidence="3" id="KW-1185">Reference proteome</keyword>
<feature type="domain" description="BioF2-like acetyltransferase" evidence="1">
    <location>
        <begin position="179"/>
        <end position="295"/>
    </location>
</feature>
<gene>
    <name evidence="2" type="ORF">TPL01_02490</name>
</gene>
<evidence type="ECO:0000313" key="3">
    <source>
        <dbReference type="Proteomes" id="UP000321337"/>
    </source>
</evidence>
<proteinExistence type="predicted"/>
<protein>
    <submittedName>
        <fullName evidence="2">Peptidoglycan bridge formation protein FemAB</fullName>
    </submittedName>
</protein>
<dbReference type="PANTHER" id="PTHR36174:SF1">
    <property type="entry name" value="LIPID II:GLYCINE GLYCYLTRANSFERASE"/>
    <property type="match status" value="1"/>
</dbReference>
<dbReference type="PANTHER" id="PTHR36174">
    <property type="entry name" value="LIPID II:GLYCINE GLYCYLTRANSFERASE"/>
    <property type="match status" value="1"/>
</dbReference>
<comment type="caution">
    <text evidence="2">The sequence shown here is derived from an EMBL/GenBank/DDBJ whole genome shotgun (WGS) entry which is preliminary data.</text>
</comment>